<proteinExistence type="predicted"/>
<dbReference type="PROSITE" id="PS51257">
    <property type="entry name" value="PROKAR_LIPOPROTEIN"/>
    <property type="match status" value="1"/>
</dbReference>
<accession>A0A2W5TC30</accession>
<reference evidence="2 3" key="1">
    <citation type="submission" date="2017-08" db="EMBL/GenBank/DDBJ databases">
        <title>Infants hospitalized years apart are colonized by the same room-sourced microbial strains.</title>
        <authorList>
            <person name="Brooks B."/>
            <person name="Olm M.R."/>
            <person name="Firek B.A."/>
            <person name="Baker R."/>
            <person name="Thomas B.C."/>
            <person name="Morowitz M.J."/>
            <person name="Banfield J.F."/>
        </authorList>
    </citation>
    <scope>NUCLEOTIDE SEQUENCE [LARGE SCALE GENOMIC DNA]</scope>
    <source>
        <strain evidence="2">S2_003_000_R2_14</strain>
    </source>
</reference>
<dbReference type="EMBL" id="QFQP01000023">
    <property type="protein sequence ID" value="PZR08935.1"/>
    <property type="molecule type" value="Genomic_DNA"/>
</dbReference>
<name>A0A2W5TC30_9BACT</name>
<comment type="caution">
    <text evidence="2">The sequence shown here is derived from an EMBL/GenBank/DDBJ whole genome shotgun (WGS) entry which is preliminary data.</text>
</comment>
<evidence type="ECO:0000256" key="1">
    <source>
        <dbReference type="SAM" id="SignalP"/>
    </source>
</evidence>
<dbReference type="InterPro" id="IPR021675">
    <property type="entry name" value="DUF3261"/>
</dbReference>
<feature type="chain" id="PRO_5015860344" evidence="1">
    <location>
        <begin position="37"/>
        <end position="198"/>
    </location>
</feature>
<dbReference type="AlphaFoldDB" id="A0A2W5TC30"/>
<gene>
    <name evidence="2" type="ORF">DI536_23925</name>
</gene>
<keyword evidence="1" id="KW-0732">Signal</keyword>
<evidence type="ECO:0000313" key="2">
    <source>
        <dbReference type="EMBL" id="PZR08935.1"/>
    </source>
</evidence>
<feature type="signal peptide" evidence="1">
    <location>
        <begin position="1"/>
        <end position="36"/>
    </location>
</feature>
<organism evidence="2 3">
    <name type="scientific">Archangium gephyra</name>
    <dbReference type="NCBI Taxonomy" id="48"/>
    <lineage>
        <taxon>Bacteria</taxon>
        <taxon>Pseudomonadati</taxon>
        <taxon>Myxococcota</taxon>
        <taxon>Myxococcia</taxon>
        <taxon>Myxococcales</taxon>
        <taxon>Cystobacterineae</taxon>
        <taxon>Archangiaceae</taxon>
        <taxon>Archangium</taxon>
    </lineage>
</organism>
<protein>
    <submittedName>
        <fullName evidence="2">DUF3261 domain-containing protein</fullName>
    </submittedName>
</protein>
<dbReference type="Proteomes" id="UP000249061">
    <property type="component" value="Unassembled WGS sequence"/>
</dbReference>
<evidence type="ECO:0000313" key="3">
    <source>
        <dbReference type="Proteomes" id="UP000249061"/>
    </source>
</evidence>
<sequence length="198" mass="21765">MEQEKPLRRRAQTRVRAGADLRAVLTLLALVVSACATTPRQPPPAPEFLLKLSPASLGREVSLNQRITMVRDGDRKSFDALLEVDASEVRVALIAMGQTLGTLTWDGAKFESRVSTHVPPVVTAERIITDVQLAWWPEEAVRAALPAGFSLTETPGQRVLLKDGQPFVTVTWTEGRARVVLTQHRYGYALEIDSAEAL</sequence>
<dbReference type="Pfam" id="PF11659">
    <property type="entry name" value="DUF3261"/>
    <property type="match status" value="1"/>
</dbReference>